<name>A0A1H4KHP0_9HYPH</name>
<sequence length="91" mass="10030">MQAAACTGSTLLERSTMQKSTKANVILKKLRMTRGATVTQMMEATDWQSHSVRGFLSAVVRKKLDLNLVSEVGRDGQRRYRILDEDAGGAS</sequence>
<reference evidence="2" key="1">
    <citation type="submission" date="2016-10" db="EMBL/GenBank/DDBJ databases">
        <authorList>
            <person name="Varghese N."/>
            <person name="Submissions S."/>
        </authorList>
    </citation>
    <scope>NUCLEOTIDE SEQUENCE [LARGE SCALE GENOMIC DNA]</scope>
    <source>
        <strain evidence="2">ES.061</strain>
    </source>
</reference>
<dbReference type="Pfam" id="PF11994">
    <property type="entry name" value="DUF3489"/>
    <property type="match status" value="1"/>
</dbReference>
<dbReference type="EMBL" id="FNSL01000001">
    <property type="protein sequence ID" value="SEB57635.1"/>
    <property type="molecule type" value="Genomic_DNA"/>
</dbReference>
<evidence type="ECO:0000313" key="1">
    <source>
        <dbReference type="EMBL" id="SEB57635.1"/>
    </source>
</evidence>
<protein>
    <recommendedName>
        <fullName evidence="3">DUF3489 domain-containing protein</fullName>
    </recommendedName>
</protein>
<dbReference type="InterPro" id="IPR021880">
    <property type="entry name" value="DUF3489"/>
</dbReference>
<organism evidence="1 2">
    <name type="scientific">Nitratireductor aquibiodomus</name>
    <dbReference type="NCBI Taxonomy" id="204799"/>
    <lineage>
        <taxon>Bacteria</taxon>
        <taxon>Pseudomonadati</taxon>
        <taxon>Pseudomonadota</taxon>
        <taxon>Alphaproteobacteria</taxon>
        <taxon>Hyphomicrobiales</taxon>
        <taxon>Phyllobacteriaceae</taxon>
        <taxon>Nitratireductor</taxon>
    </lineage>
</organism>
<dbReference type="Proteomes" id="UP000199064">
    <property type="component" value="Unassembled WGS sequence"/>
</dbReference>
<gene>
    <name evidence="1" type="ORF">SAMN05216452_2237</name>
</gene>
<dbReference type="AlphaFoldDB" id="A0A1H4KHP0"/>
<proteinExistence type="predicted"/>
<evidence type="ECO:0000313" key="2">
    <source>
        <dbReference type="Proteomes" id="UP000199064"/>
    </source>
</evidence>
<keyword evidence="2" id="KW-1185">Reference proteome</keyword>
<accession>A0A1H4KHP0</accession>
<evidence type="ECO:0008006" key="3">
    <source>
        <dbReference type="Google" id="ProtNLM"/>
    </source>
</evidence>